<dbReference type="Proteomes" id="UP000192333">
    <property type="component" value="Chromosome I"/>
</dbReference>
<dbReference type="GO" id="GO:0046872">
    <property type="term" value="F:metal ion binding"/>
    <property type="evidence" value="ECO:0007669"/>
    <property type="project" value="UniProtKB-KW"/>
</dbReference>
<dbReference type="SUPFAM" id="SSF50022">
    <property type="entry name" value="ISP domain"/>
    <property type="match status" value="1"/>
</dbReference>
<dbReference type="InterPro" id="IPR017941">
    <property type="entry name" value="Rieske_2Fe-2S"/>
</dbReference>
<keyword evidence="2" id="KW-0479">Metal-binding</keyword>
<evidence type="ECO:0000256" key="5">
    <source>
        <dbReference type="ARBA" id="ARBA00023157"/>
    </source>
</evidence>
<dbReference type="CDD" id="cd03467">
    <property type="entry name" value="Rieske"/>
    <property type="match status" value="1"/>
</dbReference>
<reference evidence="9" key="1">
    <citation type="submission" date="2017-04" db="EMBL/GenBank/DDBJ databases">
        <authorList>
            <person name="Varghese N."/>
            <person name="Submissions S."/>
        </authorList>
    </citation>
    <scope>NUCLEOTIDE SEQUENCE [LARGE SCALE GENOMIC DNA]</scope>
    <source>
        <strain evidence="9">DSM 16537</strain>
    </source>
</reference>
<keyword evidence="1" id="KW-0001">2Fe-2S</keyword>
<keyword evidence="5" id="KW-1015">Disulfide bond</keyword>
<evidence type="ECO:0000259" key="7">
    <source>
        <dbReference type="PROSITE" id="PS51296"/>
    </source>
</evidence>
<gene>
    <name evidence="8" type="ORF">SAMN00777080_4677</name>
</gene>
<evidence type="ECO:0000256" key="6">
    <source>
        <dbReference type="ARBA" id="ARBA00034078"/>
    </source>
</evidence>
<feature type="domain" description="Rieske" evidence="7">
    <location>
        <begin position="65"/>
        <end position="163"/>
    </location>
</feature>
<dbReference type="RefSeq" id="WP_084122955.1">
    <property type="nucleotide sequence ID" value="NZ_LT838813.1"/>
</dbReference>
<evidence type="ECO:0000313" key="9">
    <source>
        <dbReference type="Proteomes" id="UP000192333"/>
    </source>
</evidence>
<dbReference type="InterPro" id="IPR036922">
    <property type="entry name" value="Rieske_2Fe-2S_sf"/>
</dbReference>
<dbReference type="STRING" id="758820.SAMN00777080_4677"/>
<dbReference type="EMBL" id="LT838813">
    <property type="protein sequence ID" value="SMD46003.1"/>
    <property type="molecule type" value="Genomic_DNA"/>
</dbReference>
<evidence type="ECO:0000256" key="2">
    <source>
        <dbReference type="ARBA" id="ARBA00022723"/>
    </source>
</evidence>
<dbReference type="GO" id="GO:0016020">
    <property type="term" value="C:membrane"/>
    <property type="evidence" value="ECO:0007669"/>
    <property type="project" value="InterPro"/>
</dbReference>
<comment type="cofactor">
    <cofactor evidence="6">
        <name>[2Fe-2S] cluster</name>
        <dbReference type="ChEBI" id="CHEBI:190135"/>
    </cofactor>
</comment>
<dbReference type="PRINTS" id="PR00162">
    <property type="entry name" value="RIESKE"/>
</dbReference>
<dbReference type="PANTHER" id="PTHR10134">
    <property type="entry name" value="CYTOCHROME B-C1 COMPLEX SUBUNIT RIESKE, MITOCHONDRIAL"/>
    <property type="match status" value="1"/>
</dbReference>
<dbReference type="InterPro" id="IPR014349">
    <property type="entry name" value="Rieske_Fe-S_prot"/>
</dbReference>
<evidence type="ECO:0000256" key="1">
    <source>
        <dbReference type="ARBA" id="ARBA00022714"/>
    </source>
</evidence>
<keyword evidence="3" id="KW-0408">Iron</keyword>
<keyword evidence="9" id="KW-1185">Reference proteome</keyword>
<sequence length="170" mass="19169">MKEQKAGETPKWKNDFPIDKEEATHVSRREFAKFLTLFSGALALGNGAIVLKSIAFPEKELEGQHLICEEGQLPMGEMLQFEIEGDKVIPYILIHLEDGEWRAFEQKCTHLACAVIYRKDLNLIECPCHKGYFDPRTGVVTQGPPPRPLPQLDVVIENGKVFVKAKSHKA</sequence>
<protein>
    <submittedName>
        <fullName evidence="8">Rieske Fe-S protein</fullName>
    </submittedName>
</protein>
<dbReference type="Gene3D" id="2.102.10.10">
    <property type="entry name" value="Rieske [2Fe-2S] iron-sulphur domain"/>
    <property type="match status" value="1"/>
</dbReference>
<dbReference type="OrthoDB" id="9802613at2"/>
<dbReference type="Pfam" id="PF00355">
    <property type="entry name" value="Rieske"/>
    <property type="match status" value="1"/>
</dbReference>
<evidence type="ECO:0000256" key="4">
    <source>
        <dbReference type="ARBA" id="ARBA00023014"/>
    </source>
</evidence>
<dbReference type="AlphaFoldDB" id="A0A1W2HAV4"/>
<proteinExistence type="predicted"/>
<evidence type="ECO:0000256" key="3">
    <source>
        <dbReference type="ARBA" id="ARBA00023004"/>
    </source>
</evidence>
<dbReference type="GO" id="GO:0051537">
    <property type="term" value="F:2 iron, 2 sulfur cluster binding"/>
    <property type="evidence" value="ECO:0007669"/>
    <property type="project" value="UniProtKB-KW"/>
</dbReference>
<dbReference type="InterPro" id="IPR005805">
    <property type="entry name" value="Rieske_Fe-S_prot_C"/>
</dbReference>
<organism evidence="8 9">
    <name type="scientific">Aquiflexum balticum DSM 16537</name>
    <dbReference type="NCBI Taxonomy" id="758820"/>
    <lineage>
        <taxon>Bacteria</taxon>
        <taxon>Pseudomonadati</taxon>
        <taxon>Bacteroidota</taxon>
        <taxon>Cytophagia</taxon>
        <taxon>Cytophagales</taxon>
        <taxon>Cyclobacteriaceae</taxon>
        <taxon>Aquiflexum</taxon>
    </lineage>
</organism>
<name>A0A1W2HAV4_9BACT</name>
<evidence type="ECO:0000313" key="8">
    <source>
        <dbReference type="EMBL" id="SMD46003.1"/>
    </source>
</evidence>
<accession>A0A1W2HAV4</accession>
<keyword evidence="4" id="KW-0411">Iron-sulfur</keyword>
<dbReference type="PROSITE" id="PS51296">
    <property type="entry name" value="RIESKE"/>
    <property type="match status" value="1"/>
</dbReference>